<dbReference type="RefSeq" id="WP_076980072.1">
    <property type="nucleotide sequence ID" value="NZ_CP019124.1"/>
</dbReference>
<keyword evidence="2" id="KW-1185">Reference proteome</keyword>
<dbReference type="STRING" id="1267768.BV394_10265"/>
<evidence type="ECO:0000313" key="1">
    <source>
        <dbReference type="EMBL" id="APX90051.1"/>
    </source>
</evidence>
<gene>
    <name evidence="1" type="ORF">BV394_10265</name>
</gene>
<dbReference type="InterPro" id="IPR008869">
    <property type="entry name" value="MlaC/ttg2D"/>
</dbReference>
<dbReference type="Proteomes" id="UP000187266">
    <property type="component" value="Chromosome"/>
</dbReference>
<dbReference type="PANTHER" id="PTHR36573">
    <property type="entry name" value="INTERMEMBRANE PHOSPHOLIPID TRANSPORT SYSTEM BINDING PROTEIN MLAC"/>
    <property type="match status" value="1"/>
</dbReference>
<evidence type="ECO:0000313" key="2">
    <source>
        <dbReference type="Proteomes" id="UP000187266"/>
    </source>
</evidence>
<dbReference type="InterPro" id="IPR042245">
    <property type="entry name" value="Tgt2/MlaC_sf"/>
</dbReference>
<proteinExistence type="predicted"/>
<dbReference type="OrthoDB" id="7839352at2"/>
<accession>A0A1U7DJA2</accession>
<reference evidence="1 2" key="1">
    <citation type="submission" date="2017-01" db="EMBL/GenBank/DDBJ databases">
        <title>Genomic analysis of Xuhuaishuia manganoxidans DY6-4.</title>
        <authorList>
            <person name="Wang X."/>
        </authorList>
    </citation>
    <scope>NUCLEOTIDE SEQUENCE [LARGE SCALE GENOMIC DNA]</scope>
    <source>
        <strain evidence="1 2">DY6-4</strain>
    </source>
</reference>
<dbReference type="Gene3D" id="3.10.450.710">
    <property type="entry name" value="Tgt2/MlaC"/>
    <property type="match status" value="1"/>
</dbReference>
<dbReference type="Pfam" id="PF05494">
    <property type="entry name" value="MlaC"/>
    <property type="match status" value="1"/>
</dbReference>
<name>A0A1U7DJA2_9RHOB</name>
<dbReference type="InterPro" id="IPR006311">
    <property type="entry name" value="TAT_signal"/>
</dbReference>
<sequence length="203" mass="22554">MTRKMTRRDFAAMAASSLLAMTMLGRPAAAAISPSDAQGLVQALVDDIFRVIESGRSESAILKDFDGLFAKYADVEIIARQVLGADSRRATPAQMRAFTDAFRGYIARKYGKRFREFIGGRIDVQSAAKVKSFHEVRTMAHLKGEAPFEVKFLVSDKSGRPRFFNMLIEGVNLMLTETAEIGARLDQRRGDIDALIRDLRTMG</sequence>
<organism evidence="1 2">
    <name type="scientific">Brevirhabdus pacifica</name>
    <dbReference type="NCBI Taxonomy" id="1267768"/>
    <lineage>
        <taxon>Bacteria</taxon>
        <taxon>Pseudomonadati</taxon>
        <taxon>Pseudomonadota</taxon>
        <taxon>Alphaproteobacteria</taxon>
        <taxon>Rhodobacterales</taxon>
        <taxon>Paracoccaceae</taxon>
        <taxon>Brevirhabdus</taxon>
    </lineage>
</organism>
<accession>A0A2M9DAE7</accession>
<dbReference type="EMBL" id="CP019124">
    <property type="protein sequence ID" value="APX90051.1"/>
    <property type="molecule type" value="Genomic_DNA"/>
</dbReference>
<dbReference type="PROSITE" id="PS51318">
    <property type="entry name" value="TAT"/>
    <property type="match status" value="1"/>
</dbReference>
<dbReference type="PANTHER" id="PTHR36573:SF1">
    <property type="entry name" value="INTERMEMBRANE PHOSPHOLIPID TRANSPORT SYSTEM BINDING PROTEIN MLAC"/>
    <property type="match status" value="1"/>
</dbReference>
<protein>
    <submittedName>
        <fullName evidence="1">ABC transporter</fullName>
    </submittedName>
</protein>
<dbReference type="AlphaFoldDB" id="A0A1U7DJA2"/>